<keyword evidence="1" id="KW-0479">Metal-binding</keyword>
<dbReference type="InterPro" id="IPR001802">
    <property type="entry name" value="MerP/CopZ"/>
</dbReference>
<dbReference type="RefSeq" id="WP_162084454.1">
    <property type="nucleotide sequence ID" value="NZ_AP021881.1"/>
</dbReference>
<dbReference type="EMBL" id="AP021881">
    <property type="protein sequence ID" value="BBP00535.1"/>
    <property type="molecule type" value="Genomic_DNA"/>
</dbReference>
<dbReference type="GO" id="GO:0046872">
    <property type="term" value="F:metal ion binding"/>
    <property type="evidence" value="ECO:0007669"/>
    <property type="project" value="UniProtKB-KW"/>
</dbReference>
<dbReference type="PROSITE" id="PS01047">
    <property type="entry name" value="HMA_1"/>
    <property type="match status" value="1"/>
</dbReference>
<evidence type="ECO:0000259" key="2">
    <source>
        <dbReference type="PROSITE" id="PS50846"/>
    </source>
</evidence>
<evidence type="ECO:0000313" key="4">
    <source>
        <dbReference type="Proteomes" id="UP000463939"/>
    </source>
</evidence>
<dbReference type="SUPFAM" id="SSF55008">
    <property type="entry name" value="HMA, heavy metal-associated domain"/>
    <property type="match status" value="1"/>
</dbReference>
<evidence type="ECO:0000313" key="3">
    <source>
        <dbReference type="EMBL" id="BBP00535.1"/>
    </source>
</evidence>
<dbReference type="FunFam" id="3.30.70.100:FF:000001">
    <property type="entry name" value="ATPase copper transporting beta"/>
    <property type="match status" value="1"/>
</dbReference>
<organism evidence="3 4">
    <name type="scientific">Sulfuriferula nivalis</name>
    <dbReference type="NCBI Taxonomy" id="2675298"/>
    <lineage>
        <taxon>Bacteria</taxon>
        <taxon>Pseudomonadati</taxon>
        <taxon>Pseudomonadota</taxon>
        <taxon>Betaproteobacteria</taxon>
        <taxon>Nitrosomonadales</taxon>
        <taxon>Sulfuricellaceae</taxon>
        <taxon>Sulfuriferula</taxon>
    </lineage>
</organism>
<dbReference type="KEGG" id="sniv:SFSGTM_12430"/>
<protein>
    <recommendedName>
        <fullName evidence="2">HMA domain-containing protein</fullName>
    </recommendedName>
</protein>
<dbReference type="PANTHER" id="PTHR46594">
    <property type="entry name" value="P-TYPE CATION-TRANSPORTING ATPASE"/>
    <property type="match status" value="1"/>
</dbReference>
<reference evidence="4" key="1">
    <citation type="submission" date="2019-11" db="EMBL/GenBank/DDBJ databases">
        <title>Isolation and characterization of a novel species in the genus Sulfuriferula.</title>
        <authorList>
            <person name="Mochizuki J."/>
            <person name="Kojima H."/>
            <person name="Fukui M."/>
        </authorList>
    </citation>
    <scope>NUCLEOTIDE SEQUENCE [LARGE SCALE GENOMIC DNA]</scope>
    <source>
        <strain evidence="4">SGTM</strain>
    </source>
</reference>
<dbReference type="InterPro" id="IPR036163">
    <property type="entry name" value="HMA_dom_sf"/>
</dbReference>
<dbReference type="InterPro" id="IPR006121">
    <property type="entry name" value="HMA_dom"/>
</dbReference>
<dbReference type="PANTHER" id="PTHR46594:SF4">
    <property type="entry name" value="P-TYPE CATION-TRANSPORTING ATPASE"/>
    <property type="match status" value="1"/>
</dbReference>
<accession>A0A809RG19</accession>
<keyword evidence="4" id="KW-1185">Reference proteome</keyword>
<dbReference type="Gene3D" id="3.30.70.100">
    <property type="match status" value="1"/>
</dbReference>
<dbReference type="Proteomes" id="UP000463939">
    <property type="component" value="Chromosome"/>
</dbReference>
<name>A0A809RG19_9PROT</name>
<gene>
    <name evidence="3" type="ORF">SFSGTM_12430</name>
</gene>
<dbReference type="InterPro" id="IPR017969">
    <property type="entry name" value="Heavy-metal-associated_CS"/>
</dbReference>
<feature type="domain" description="HMA" evidence="2">
    <location>
        <begin position="2"/>
        <end position="68"/>
    </location>
</feature>
<sequence>MQHTIINIKGMTCGGCTSSVTRVLSAISGVSEVNVSLEHANAEVTFDPDKTTLEAMHKVIDGAGFEVG</sequence>
<dbReference type="PRINTS" id="PR00946">
    <property type="entry name" value="HGSCAVENGER"/>
</dbReference>
<dbReference type="CDD" id="cd00371">
    <property type="entry name" value="HMA"/>
    <property type="match status" value="1"/>
</dbReference>
<dbReference type="PROSITE" id="PS50846">
    <property type="entry name" value="HMA_2"/>
    <property type="match status" value="1"/>
</dbReference>
<evidence type="ECO:0000256" key="1">
    <source>
        <dbReference type="ARBA" id="ARBA00022723"/>
    </source>
</evidence>
<dbReference type="AlphaFoldDB" id="A0A809RG19"/>
<dbReference type="Pfam" id="PF00403">
    <property type="entry name" value="HMA"/>
    <property type="match status" value="1"/>
</dbReference>
<proteinExistence type="predicted"/>